<dbReference type="UniPathway" id="UPA00053">
    <property type="reaction ID" value="UER00090"/>
</dbReference>
<dbReference type="GO" id="GO:0009073">
    <property type="term" value="P:aromatic amino acid family biosynthetic process"/>
    <property type="evidence" value="ECO:0007669"/>
    <property type="project" value="UniProtKB-KW"/>
</dbReference>
<dbReference type="EMBL" id="UOGJ01000063">
    <property type="protein sequence ID" value="VAX35532.1"/>
    <property type="molecule type" value="Genomic_DNA"/>
</dbReference>
<dbReference type="InterPro" id="IPR035904">
    <property type="entry name" value="Chorismate_synth_AroC_sf"/>
</dbReference>
<accession>A0A3B1D463</accession>
<dbReference type="PANTHER" id="PTHR21085:SF0">
    <property type="entry name" value="CHORISMATE SYNTHASE"/>
    <property type="match status" value="1"/>
</dbReference>
<keyword evidence="5" id="KW-0057">Aromatic amino acid biosynthesis</keyword>
<dbReference type="NCBIfam" id="NF003793">
    <property type="entry name" value="PRK05382.1"/>
    <property type="match status" value="1"/>
</dbReference>
<dbReference type="PROSITE" id="PS00788">
    <property type="entry name" value="CHORISMATE_SYNTHASE_2"/>
    <property type="match status" value="1"/>
</dbReference>
<dbReference type="PROSITE" id="PS00789">
    <property type="entry name" value="CHORISMATE_SYNTHASE_3"/>
    <property type="match status" value="1"/>
</dbReference>
<dbReference type="EC" id="4.2.3.5" evidence="3"/>
<proteinExistence type="inferred from homology"/>
<evidence type="ECO:0000256" key="6">
    <source>
        <dbReference type="ARBA" id="ARBA00023239"/>
    </source>
</evidence>
<dbReference type="PROSITE" id="PS00787">
    <property type="entry name" value="CHORISMATE_SYNTHASE_1"/>
    <property type="match status" value="1"/>
</dbReference>
<name>A0A3B1D463_9ZZZZ</name>
<dbReference type="GO" id="GO:0009423">
    <property type="term" value="P:chorismate biosynthetic process"/>
    <property type="evidence" value="ECO:0007669"/>
    <property type="project" value="UniProtKB-UniPathway"/>
</dbReference>
<evidence type="ECO:0000256" key="3">
    <source>
        <dbReference type="ARBA" id="ARBA00013036"/>
    </source>
</evidence>
<dbReference type="InterPro" id="IPR000453">
    <property type="entry name" value="Chorismate_synth"/>
</dbReference>
<evidence type="ECO:0000256" key="5">
    <source>
        <dbReference type="ARBA" id="ARBA00023141"/>
    </source>
</evidence>
<gene>
    <name evidence="7" type="ORF">MNBD_UNCLBAC01-1896</name>
</gene>
<dbReference type="AlphaFoldDB" id="A0A3B1D463"/>
<evidence type="ECO:0000256" key="4">
    <source>
        <dbReference type="ARBA" id="ARBA00022605"/>
    </source>
</evidence>
<reference evidence="7" key="1">
    <citation type="submission" date="2018-06" db="EMBL/GenBank/DDBJ databases">
        <authorList>
            <person name="Zhirakovskaya E."/>
        </authorList>
    </citation>
    <scope>NUCLEOTIDE SEQUENCE</scope>
</reference>
<dbReference type="PIRSF" id="PIRSF001456">
    <property type="entry name" value="Chorismate_synth"/>
    <property type="match status" value="1"/>
</dbReference>
<dbReference type="InterPro" id="IPR020541">
    <property type="entry name" value="Chorismate_synthase_CS"/>
</dbReference>
<keyword evidence="4" id="KW-0028">Amino-acid biosynthesis</keyword>
<evidence type="ECO:0000256" key="1">
    <source>
        <dbReference type="ARBA" id="ARBA00005044"/>
    </source>
</evidence>
<dbReference type="CDD" id="cd07304">
    <property type="entry name" value="Chorismate_synthase"/>
    <property type="match status" value="1"/>
</dbReference>
<organism evidence="7">
    <name type="scientific">hydrothermal vent metagenome</name>
    <dbReference type="NCBI Taxonomy" id="652676"/>
    <lineage>
        <taxon>unclassified sequences</taxon>
        <taxon>metagenomes</taxon>
        <taxon>ecological metagenomes</taxon>
    </lineage>
</organism>
<dbReference type="GO" id="GO:0010181">
    <property type="term" value="F:FMN binding"/>
    <property type="evidence" value="ECO:0007669"/>
    <property type="project" value="TreeGrafter"/>
</dbReference>
<dbReference type="FunFam" id="3.60.150.10:FF:000003">
    <property type="entry name" value="Chorismate synthase"/>
    <property type="match status" value="1"/>
</dbReference>
<dbReference type="PANTHER" id="PTHR21085">
    <property type="entry name" value="CHORISMATE SYNTHASE"/>
    <property type="match status" value="1"/>
</dbReference>
<dbReference type="SUPFAM" id="SSF103263">
    <property type="entry name" value="Chorismate synthase, AroC"/>
    <property type="match status" value="1"/>
</dbReference>
<sequence length="345" mass="37545">MTTFGESHGPAIGVIIDGVPPNLALSEQDIQFDLDRRKPGQSRVTTQRKEDDKVEILSGVFEGKTTGTALSLLIRNKDQRSKDYSNIKDVFRPGHADYTYFKKYGNRDYRGGGRSSARETAARVAAGAVAKKILGQHDINIVAYTLAVGDVYAQKLDYSVIEKNMVRAPDLEAADRMVKKIDEARKNCDSIGGIIEAVVHGCPVGLGEPVFDRLNARLAYAVMTINAIRGVEFGEGFKAATMKGSEHNDQFFMDGEKIRTRTNHAGGILGGISTGENIILRVAIKPTSSIAQSQHTVSKDMKDADIETTGRHDPCICPRVVPVIEAMIAVTLVDALMLNNAIKNV</sequence>
<dbReference type="Pfam" id="PF01264">
    <property type="entry name" value="Chorismate_synt"/>
    <property type="match status" value="1"/>
</dbReference>
<dbReference type="NCBIfam" id="TIGR00033">
    <property type="entry name" value="aroC"/>
    <property type="match status" value="1"/>
</dbReference>
<evidence type="ECO:0000313" key="7">
    <source>
        <dbReference type="EMBL" id="VAX35532.1"/>
    </source>
</evidence>
<comment type="pathway">
    <text evidence="1">Metabolic intermediate biosynthesis; chorismate biosynthesis; chorismate from D-erythrose 4-phosphate and phosphoenolpyruvate: step 7/7.</text>
</comment>
<keyword evidence="6 7" id="KW-0456">Lyase</keyword>
<comment type="similarity">
    <text evidence="2">Belongs to the chorismate synthase family.</text>
</comment>
<dbReference type="GO" id="GO:0005829">
    <property type="term" value="C:cytosol"/>
    <property type="evidence" value="ECO:0007669"/>
    <property type="project" value="TreeGrafter"/>
</dbReference>
<dbReference type="GO" id="GO:0004107">
    <property type="term" value="F:chorismate synthase activity"/>
    <property type="evidence" value="ECO:0007669"/>
    <property type="project" value="UniProtKB-EC"/>
</dbReference>
<dbReference type="HAMAP" id="MF_00300">
    <property type="entry name" value="Chorismate_synth"/>
    <property type="match status" value="1"/>
</dbReference>
<dbReference type="GO" id="GO:0008652">
    <property type="term" value="P:amino acid biosynthetic process"/>
    <property type="evidence" value="ECO:0007669"/>
    <property type="project" value="UniProtKB-KW"/>
</dbReference>
<evidence type="ECO:0000256" key="2">
    <source>
        <dbReference type="ARBA" id="ARBA00008014"/>
    </source>
</evidence>
<protein>
    <recommendedName>
        <fullName evidence="3">chorismate synthase</fullName>
        <ecNumber evidence="3">4.2.3.5</ecNumber>
    </recommendedName>
</protein>
<dbReference type="Gene3D" id="3.60.150.10">
    <property type="entry name" value="Chorismate synthase AroC"/>
    <property type="match status" value="1"/>
</dbReference>